<comment type="similarity">
    <text evidence="1">Belongs to the SDHAF4 family.</text>
</comment>
<reference evidence="4" key="2">
    <citation type="submission" date="2021-01" db="EMBL/GenBank/DDBJ databases">
        <authorList>
            <person name="Schikora-Tamarit M.A."/>
        </authorList>
    </citation>
    <scope>NUCLEOTIDE SEQUENCE</scope>
    <source>
        <strain evidence="4">NCAIM Y.01608</strain>
    </source>
</reference>
<evidence type="ECO:0000256" key="1">
    <source>
        <dbReference type="ARBA" id="ARBA00005701"/>
    </source>
</evidence>
<dbReference type="AlphaFoldDB" id="A0A9P8PPN9"/>
<dbReference type="GO" id="GO:0034553">
    <property type="term" value="P:mitochondrial respiratory chain complex II assembly"/>
    <property type="evidence" value="ECO:0007669"/>
    <property type="project" value="TreeGrafter"/>
</dbReference>
<feature type="region of interest" description="Disordered" evidence="3">
    <location>
        <begin position="145"/>
        <end position="178"/>
    </location>
</feature>
<accession>A0A9P8PPN9</accession>
<keyword evidence="5" id="KW-1185">Reference proteome</keyword>
<gene>
    <name evidence="4" type="ORF">OGATHE_001589</name>
</gene>
<evidence type="ECO:0000256" key="2">
    <source>
        <dbReference type="ARBA" id="ARBA00022170"/>
    </source>
</evidence>
<dbReference type="GO" id="GO:0005739">
    <property type="term" value="C:mitochondrion"/>
    <property type="evidence" value="ECO:0007669"/>
    <property type="project" value="TreeGrafter"/>
</dbReference>
<evidence type="ECO:0000256" key="3">
    <source>
        <dbReference type="SAM" id="MobiDB-lite"/>
    </source>
</evidence>
<proteinExistence type="inferred from homology"/>
<evidence type="ECO:0000313" key="4">
    <source>
        <dbReference type="EMBL" id="KAH3675249.1"/>
    </source>
</evidence>
<dbReference type="EMBL" id="JAEUBD010000382">
    <property type="protein sequence ID" value="KAH3675249.1"/>
    <property type="molecule type" value="Genomic_DNA"/>
</dbReference>
<sequence>MLIFHPEACICFTHESWSPRVDEVSSSAILSTASMKLGVDPVVMPLRRGRVTVGGLDRSALFAARQTPLVTQKCYNSKSAFKVTPGPPKLDKDDQEEFEKLIHRANTQTIIDEYNEKMGFKVDSAPKVDVGTFSPDKFKIIPEFEGNVNPKTGEVNGPKQDPLKHGSDWSFNGRVTDF</sequence>
<protein>
    <recommendedName>
        <fullName evidence="2">Succinate dehydrogenase assembly factor 4, mitochondrial</fullName>
    </recommendedName>
</protein>
<dbReference type="InterPro" id="IPR012875">
    <property type="entry name" value="SDHF4"/>
</dbReference>
<dbReference type="Proteomes" id="UP000788993">
    <property type="component" value="Unassembled WGS sequence"/>
</dbReference>
<dbReference type="PANTHER" id="PTHR28524:SF3">
    <property type="entry name" value="SUCCINATE DEHYDROGENASE ASSEMBLY FACTOR 4, MITOCHONDRIAL"/>
    <property type="match status" value="1"/>
</dbReference>
<evidence type="ECO:0000313" key="5">
    <source>
        <dbReference type="Proteomes" id="UP000788993"/>
    </source>
</evidence>
<dbReference type="PANTHER" id="PTHR28524">
    <property type="entry name" value="SUCCINATE DEHYDROGENASE ASSEMBLY FACTOR 4, MITOCHONDRIAL"/>
    <property type="match status" value="1"/>
</dbReference>
<reference evidence="4" key="1">
    <citation type="journal article" date="2021" name="Open Biol.">
        <title>Shared evolutionary footprints suggest mitochondrial oxidative damage underlies multiple complex I losses in fungi.</title>
        <authorList>
            <person name="Schikora-Tamarit M.A."/>
            <person name="Marcet-Houben M."/>
            <person name="Nosek J."/>
            <person name="Gabaldon T."/>
        </authorList>
    </citation>
    <scope>NUCLEOTIDE SEQUENCE</scope>
    <source>
        <strain evidence="4">NCAIM Y.01608</strain>
    </source>
</reference>
<comment type="caution">
    <text evidence="4">The sequence shown here is derived from an EMBL/GenBank/DDBJ whole genome shotgun (WGS) entry which is preliminary data.</text>
</comment>
<organism evidence="4 5">
    <name type="scientific">Ogataea polymorpha</name>
    <dbReference type="NCBI Taxonomy" id="460523"/>
    <lineage>
        <taxon>Eukaryota</taxon>
        <taxon>Fungi</taxon>
        <taxon>Dikarya</taxon>
        <taxon>Ascomycota</taxon>
        <taxon>Saccharomycotina</taxon>
        <taxon>Pichiomycetes</taxon>
        <taxon>Pichiales</taxon>
        <taxon>Pichiaceae</taxon>
        <taxon>Ogataea</taxon>
    </lineage>
</organism>
<dbReference type="Pfam" id="PF07896">
    <property type="entry name" value="DUF1674"/>
    <property type="match status" value="1"/>
</dbReference>
<name>A0A9P8PPN9_9ASCO</name>